<feature type="region of interest" description="Disordered" evidence="1">
    <location>
        <begin position="52"/>
        <end position="85"/>
    </location>
</feature>
<gene>
    <name evidence="2" type="primary">WBGene00283537</name>
</gene>
<accession>A0A8R1V5Q4</accession>
<dbReference type="Proteomes" id="UP000005239">
    <property type="component" value="Unassembled WGS sequence"/>
</dbReference>
<name>A0A2A6CC61_PRIPA</name>
<dbReference type="EnsemblMetazoa" id="PPA45168.1">
    <property type="protein sequence ID" value="PPA45168.1"/>
    <property type="gene ID" value="WBGene00283537"/>
</dbReference>
<evidence type="ECO:0000313" key="3">
    <source>
        <dbReference type="Proteomes" id="UP000005239"/>
    </source>
</evidence>
<protein>
    <submittedName>
        <fullName evidence="2">Uncharacterized protein</fullName>
    </submittedName>
</protein>
<accession>A0A2A6CC61</accession>
<reference evidence="3" key="1">
    <citation type="journal article" date="2008" name="Nat. Genet.">
        <title>The Pristionchus pacificus genome provides a unique perspective on nematode lifestyle and parasitism.</title>
        <authorList>
            <person name="Dieterich C."/>
            <person name="Clifton S.W."/>
            <person name="Schuster L.N."/>
            <person name="Chinwalla A."/>
            <person name="Delehaunty K."/>
            <person name="Dinkelacker I."/>
            <person name="Fulton L."/>
            <person name="Fulton R."/>
            <person name="Godfrey J."/>
            <person name="Minx P."/>
            <person name="Mitreva M."/>
            <person name="Roeseler W."/>
            <person name="Tian H."/>
            <person name="Witte H."/>
            <person name="Yang S.P."/>
            <person name="Wilson R.K."/>
            <person name="Sommer R.J."/>
        </authorList>
    </citation>
    <scope>NUCLEOTIDE SEQUENCE [LARGE SCALE GENOMIC DNA]</scope>
    <source>
        <strain evidence="3">PS312</strain>
    </source>
</reference>
<feature type="compositionally biased region" description="Basic and acidic residues" evidence="1">
    <location>
        <begin position="61"/>
        <end position="71"/>
    </location>
</feature>
<organism evidence="2 3">
    <name type="scientific">Pristionchus pacificus</name>
    <name type="common">Parasitic nematode worm</name>
    <dbReference type="NCBI Taxonomy" id="54126"/>
    <lineage>
        <taxon>Eukaryota</taxon>
        <taxon>Metazoa</taxon>
        <taxon>Ecdysozoa</taxon>
        <taxon>Nematoda</taxon>
        <taxon>Chromadorea</taxon>
        <taxon>Rhabditida</taxon>
        <taxon>Rhabditina</taxon>
        <taxon>Diplogasteromorpha</taxon>
        <taxon>Diplogasteroidea</taxon>
        <taxon>Neodiplogasteridae</taxon>
        <taxon>Pristionchus</taxon>
    </lineage>
</organism>
<evidence type="ECO:0000256" key="1">
    <source>
        <dbReference type="SAM" id="MobiDB-lite"/>
    </source>
</evidence>
<reference evidence="2" key="2">
    <citation type="submission" date="2022-06" db="UniProtKB">
        <authorList>
            <consortium name="EnsemblMetazoa"/>
        </authorList>
    </citation>
    <scope>IDENTIFICATION</scope>
    <source>
        <strain evidence="2">PS312</strain>
    </source>
</reference>
<keyword evidence="3" id="KW-1185">Reference proteome</keyword>
<sequence length="85" mass="9284">MERRSARAGLWTGSCAPRAQVFTRRNSIASRPAPGNDEIWRLMGLMRLGDKGTEEAAMSRSSEERREHGDRVIGLSDPAPAFGAA</sequence>
<dbReference type="AlphaFoldDB" id="A0A2A6CC61"/>
<evidence type="ECO:0000313" key="2">
    <source>
        <dbReference type="EnsemblMetazoa" id="PPA45168.1"/>
    </source>
</evidence>
<proteinExistence type="predicted"/>